<name>X1EYY0_9ZZZZ</name>
<protein>
    <submittedName>
        <fullName evidence="1">Uncharacterized protein</fullName>
    </submittedName>
</protein>
<dbReference type="AlphaFoldDB" id="X1EYY0"/>
<gene>
    <name evidence="1" type="ORF">S01H4_63348</name>
</gene>
<feature type="non-terminal residue" evidence="1">
    <location>
        <position position="1"/>
    </location>
</feature>
<evidence type="ECO:0000313" key="1">
    <source>
        <dbReference type="EMBL" id="GAH13808.1"/>
    </source>
</evidence>
<dbReference type="EMBL" id="BART01038068">
    <property type="protein sequence ID" value="GAH13808.1"/>
    <property type="molecule type" value="Genomic_DNA"/>
</dbReference>
<proteinExistence type="predicted"/>
<organism evidence="1">
    <name type="scientific">marine sediment metagenome</name>
    <dbReference type="NCBI Taxonomy" id="412755"/>
    <lineage>
        <taxon>unclassified sequences</taxon>
        <taxon>metagenomes</taxon>
        <taxon>ecological metagenomes</taxon>
    </lineage>
</organism>
<accession>X1EYY0</accession>
<dbReference type="InterPro" id="IPR013321">
    <property type="entry name" value="Arc_rbn_hlx_hlx"/>
</dbReference>
<dbReference type="GO" id="GO:0006355">
    <property type="term" value="P:regulation of DNA-templated transcription"/>
    <property type="evidence" value="ECO:0007669"/>
    <property type="project" value="InterPro"/>
</dbReference>
<dbReference type="Gene3D" id="1.10.1220.10">
    <property type="entry name" value="Met repressor-like"/>
    <property type="match status" value="1"/>
</dbReference>
<reference evidence="1" key="1">
    <citation type="journal article" date="2014" name="Front. Microbiol.">
        <title>High frequency of phylogenetically diverse reductive dehalogenase-homologous genes in deep subseafloor sedimentary metagenomes.</title>
        <authorList>
            <person name="Kawai M."/>
            <person name="Futagami T."/>
            <person name="Toyoda A."/>
            <person name="Takaki Y."/>
            <person name="Nishi S."/>
            <person name="Hori S."/>
            <person name="Arai W."/>
            <person name="Tsubouchi T."/>
            <person name="Morono Y."/>
            <person name="Uchiyama I."/>
            <person name="Ito T."/>
            <person name="Fujiyama A."/>
            <person name="Inagaki F."/>
            <person name="Takami H."/>
        </authorList>
    </citation>
    <scope>NUCLEOTIDE SEQUENCE</scope>
    <source>
        <strain evidence="1">Expedition CK06-06</strain>
    </source>
</reference>
<sequence length="54" mass="6423">TTFAIKISKDVIGNFKTFCKEHGIKYSFFIEEAIKEKLKEEELKEDILDLKYHN</sequence>
<comment type="caution">
    <text evidence="1">The sequence shown here is derived from an EMBL/GenBank/DDBJ whole genome shotgun (WGS) entry which is preliminary data.</text>
</comment>